<feature type="domain" description="Rhodopsin" evidence="8">
    <location>
        <begin position="41"/>
        <end position="285"/>
    </location>
</feature>
<feature type="compositionally biased region" description="Polar residues" evidence="6">
    <location>
        <begin position="336"/>
        <end position="356"/>
    </location>
</feature>
<dbReference type="EMBL" id="MU839827">
    <property type="protein sequence ID" value="KAK1760064.1"/>
    <property type="molecule type" value="Genomic_DNA"/>
</dbReference>
<proteinExistence type="inferred from homology"/>
<comment type="subcellular location">
    <subcellularLocation>
        <location evidence="1">Membrane</location>
        <topology evidence="1">Multi-pass membrane protein</topology>
    </subcellularLocation>
</comment>
<evidence type="ECO:0000256" key="4">
    <source>
        <dbReference type="ARBA" id="ARBA00023136"/>
    </source>
</evidence>
<feature type="transmembrane region" description="Helical" evidence="7">
    <location>
        <begin position="23"/>
        <end position="45"/>
    </location>
</feature>
<feature type="transmembrane region" description="Helical" evidence="7">
    <location>
        <begin position="139"/>
        <end position="171"/>
    </location>
</feature>
<feature type="compositionally biased region" description="Polar residues" evidence="6">
    <location>
        <begin position="318"/>
        <end position="327"/>
    </location>
</feature>
<dbReference type="PANTHER" id="PTHR33048:SF47">
    <property type="entry name" value="INTEGRAL MEMBRANE PROTEIN-RELATED"/>
    <property type="match status" value="1"/>
</dbReference>
<evidence type="ECO:0000259" key="8">
    <source>
        <dbReference type="Pfam" id="PF20684"/>
    </source>
</evidence>
<evidence type="ECO:0000256" key="3">
    <source>
        <dbReference type="ARBA" id="ARBA00022989"/>
    </source>
</evidence>
<keyword evidence="10" id="KW-1185">Reference proteome</keyword>
<reference evidence="9" key="1">
    <citation type="submission" date="2023-06" db="EMBL/GenBank/DDBJ databases">
        <title>Genome-scale phylogeny and comparative genomics of the fungal order Sordariales.</title>
        <authorList>
            <consortium name="Lawrence Berkeley National Laboratory"/>
            <person name="Hensen N."/>
            <person name="Bonometti L."/>
            <person name="Westerberg I."/>
            <person name="Brannstrom I.O."/>
            <person name="Guillou S."/>
            <person name="Cros-Aarteil S."/>
            <person name="Calhoun S."/>
            <person name="Haridas S."/>
            <person name="Kuo A."/>
            <person name="Mondo S."/>
            <person name="Pangilinan J."/>
            <person name="Riley R."/>
            <person name="Labutti K."/>
            <person name="Andreopoulos B."/>
            <person name="Lipzen A."/>
            <person name="Chen C."/>
            <person name="Yanf M."/>
            <person name="Daum C."/>
            <person name="Ng V."/>
            <person name="Clum A."/>
            <person name="Steindorff A."/>
            <person name="Ohm R."/>
            <person name="Martin F."/>
            <person name="Silar P."/>
            <person name="Natvig D."/>
            <person name="Lalanne C."/>
            <person name="Gautier V."/>
            <person name="Ament-Velasquez S.L."/>
            <person name="Kruys A."/>
            <person name="Hutchinson M.I."/>
            <person name="Powell A.J."/>
            <person name="Barry K."/>
            <person name="Miller A.N."/>
            <person name="Grigoriev I.V."/>
            <person name="Debuchy R."/>
            <person name="Gladieux P."/>
            <person name="Thoren M.H."/>
            <person name="Johannesson H."/>
        </authorList>
    </citation>
    <scope>NUCLEOTIDE SEQUENCE</scope>
    <source>
        <strain evidence="9">PSN4</strain>
    </source>
</reference>
<gene>
    <name evidence="9" type="ORF">QBC47DRAFT_333914</name>
</gene>
<evidence type="ECO:0000313" key="10">
    <source>
        <dbReference type="Proteomes" id="UP001239445"/>
    </source>
</evidence>
<dbReference type="InterPro" id="IPR049326">
    <property type="entry name" value="Rhodopsin_dom_fungi"/>
</dbReference>
<feature type="transmembrane region" description="Helical" evidence="7">
    <location>
        <begin position="100"/>
        <end position="127"/>
    </location>
</feature>
<feature type="region of interest" description="Disordered" evidence="6">
    <location>
        <begin position="313"/>
        <end position="358"/>
    </location>
</feature>
<dbReference type="Proteomes" id="UP001239445">
    <property type="component" value="Unassembled WGS sequence"/>
</dbReference>
<dbReference type="AlphaFoldDB" id="A0AAJ0FFM7"/>
<evidence type="ECO:0000313" key="9">
    <source>
        <dbReference type="EMBL" id="KAK1760064.1"/>
    </source>
</evidence>
<evidence type="ECO:0000256" key="7">
    <source>
        <dbReference type="SAM" id="Phobius"/>
    </source>
</evidence>
<keyword evidence="4 7" id="KW-0472">Membrane</keyword>
<dbReference type="PANTHER" id="PTHR33048">
    <property type="entry name" value="PTH11-LIKE INTEGRAL MEMBRANE PROTEIN (AFU_ORTHOLOGUE AFUA_5G11245)"/>
    <property type="match status" value="1"/>
</dbReference>
<accession>A0AAJ0FFM7</accession>
<evidence type="ECO:0000256" key="6">
    <source>
        <dbReference type="SAM" id="MobiDB-lite"/>
    </source>
</evidence>
<evidence type="ECO:0000256" key="1">
    <source>
        <dbReference type="ARBA" id="ARBA00004141"/>
    </source>
</evidence>
<feature type="transmembrane region" description="Helical" evidence="7">
    <location>
        <begin position="220"/>
        <end position="238"/>
    </location>
</feature>
<evidence type="ECO:0000256" key="2">
    <source>
        <dbReference type="ARBA" id="ARBA00022692"/>
    </source>
</evidence>
<comment type="similarity">
    <text evidence="5">Belongs to the SAT4 family.</text>
</comment>
<dbReference type="GO" id="GO:0016020">
    <property type="term" value="C:membrane"/>
    <property type="evidence" value="ECO:0007669"/>
    <property type="project" value="UniProtKB-SubCell"/>
</dbReference>
<protein>
    <recommendedName>
        <fullName evidence="8">Rhodopsin domain-containing protein</fullName>
    </recommendedName>
</protein>
<evidence type="ECO:0000256" key="5">
    <source>
        <dbReference type="ARBA" id="ARBA00038359"/>
    </source>
</evidence>
<feature type="transmembrane region" description="Helical" evidence="7">
    <location>
        <begin position="191"/>
        <end position="208"/>
    </location>
</feature>
<keyword evidence="3 7" id="KW-1133">Transmembrane helix</keyword>
<dbReference type="InterPro" id="IPR052337">
    <property type="entry name" value="SAT4-like"/>
</dbReference>
<sequence length="456" mass="49460">MATTDASCENPTPDFLNEYLGPGLIDISVVALVLTTLVIALRFWVKTYGGAPFGVDDWMIVAAYVFNVGLCIIGILMVKFGGLGYHVCAPQITPTVLRHWYQLLFAFELTYFIAVTLPRLAILWLYLRVFNWNAGGPMRMITLTVLVAVVATGASMFIAACFQCVPIAYWWDRTIPGGHCVDIQTFFDAQSVPGFVLDVIIMILPLRTIWGLRLPTPKRVALVLIFLVASCGVIASIVRTGSFFRHPAMEDETFAGVPLSRYSITESSCYIIANCLAHLRPLVSRFVPPRFKKGFYRAVDAASRRGSAISIARKRASTPAQPRNSNYEGDGGIELQTGNTKSLPVTGTTDSRNVSVSDGLENGSVAREFWGTGTPGKLSTIAEIRTGTNTAASSDIFQGHFVVGPPYTHEIAGGVAGTGVGAGPGPEWNASGRGDCIKVTTEVSQYRDPTRRETFP</sequence>
<keyword evidence="2 7" id="KW-0812">Transmembrane</keyword>
<organism evidence="9 10">
    <name type="scientific">Echria macrotheca</name>
    <dbReference type="NCBI Taxonomy" id="438768"/>
    <lineage>
        <taxon>Eukaryota</taxon>
        <taxon>Fungi</taxon>
        <taxon>Dikarya</taxon>
        <taxon>Ascomycota</taxon>
        <taxon>Pezizomycotina</taxon>
        <taxon>Sordariomycetes</taxon>
        <taxon>Sordariomycetidae</taxon>
        <taxon>Sordariales</taxon>
        <taxon>Schizotheciaceae</taxon>
        <taxon>Echria</taxon>
    </lineage>
</organism>
<feature type="transmembrane region" description="Helical" evidence="7">
    <location>
        <begin position="57"/>
        <end position="80"/>
    </location>
</feature>
<name>A0AAJ0FFM7_9PEZI</name>
<dbReference type="Pfam" id="PF20684">
    <property type="entry name" value="Fung_rhodopsin"/>
    <property type="match status" value="1"/>
</dbReference>
<comment type="caution">
    <text evidence="9">The sequence shown here is derived from an EMBL/GenBank/DDBJ whole genome shotgun (WGS) entry which is preliminary data.</text>
</comment>